<name>A0ABS8IAF7_9NOSO</name>
<comment type="caution">
    <text evidence="1">The sequence shown here is derived from an EMBL/GenBank/DDBJ whole genome shotgun (WGS) entry which is preliminary data.</text>
</comment>
<evidence type="ECO:0000313" key="2">
    <source>
        <dbReference type="Proteomes" id="UP001199525"/>
    </source>
</evidence>
<reference evidence="1 2" key="1">
    <citation type="journal article" date="2021" name="Microorganisms">
        <title>Genome Evolution of Filamentous Cyanobacterium Nostoc Species: From Facultative Symbiosis to Free Living.</title>
        <authorList>
            <person name="Huo D."/>
            <person name="Li H."/>
            <person name="Cai F."/>
            <person name="Guo X."/>
            <person name="Qiao Z."/>
            <person name="Wang W."/>
            <person name="Yu G."/>
            <person name="Li R."/>
        </authorList>
    </citation>
    <scope>NUCLEOTIDE SEQUENCE [LARGE SCALE GENOMIC DNA]</scope>
    <source>
        <strain evidence="1 2">CHAB 5714</strain>
    </source>
</reference>
<proteinExistence type="predicted"/>
<dbReference type="EMBL" id="JAIVFQ010000022">
    <property type="protein sequence ID" value="MCC5600784.1"/>
    <property type="molecule type" value="Genomic_DNA"/>
</dbReference>
<dbReference type="Proteomes" id="UP001199525">
    <property type="component" value="Unassembled WGS sequence"/>
</dbReference>
<sequence>MMQITVEVSEELGQQLQQFQDRLQEIVERGLKELLSEQSGNFLDEKQIIGLLASQPTPEQILAIRPSPEFQARVSDLLAQSKAGTLSAKGEAELERYLTIEHLVRMAKAHTFEQLRQNP</sequence>
<accession>A0ABS8IAF7</accession>
<protein>
    <submittedName>
        <fullName evidence="1">Uncharacterized protein</fullName>
    </submittedName>
</protein>
<keyword evidence="2" id="KW-1185">Reference proteome</keyword>
<dbReference type="RefSeq" id="WP_229465696.1">
    <property type="nucleotide sequence ID" value="NZ_JAIVFQ010000022.1"/>
</dbReference>
<organism evidence="1 2">
    <name type="scientific">Nostoc favosum CHAB5714</name>
    <dbReference type="NCBI Taxonomy" id="2780399"/>
    <lineage>
        <taxon>Bacteria</taxon>
        <taxon>Bacillati</taxon>
        <taxon>Cyanobacteriota</taxon>
        <taxon>Cyanophyceae</taxon>
        <taxon>Nostocales</taxon>
        <taxon>Nostocaceae</taxon>
        <taxon>Nostoc</taxon>
        <taxon>Nostoc favosum</taxon>
    </lineage>
</organism>
<gene>
    <name evidence="1" type="ORF">LC586_16540</name>
</gene>
<evidence type="ECO:0000313" key="1">
    <source>
        <dbReference type="EMBL" id="MCC5600784.1"/>
    </source>
</evidence>